<keyword evidence="4" id="KW-1185">Reference proteome</keyword>
<dbReference type="PANTHER" id="PTHR12526:SF627">
    <property type="entry name" value="D-RHAMNOSYLTRANSFERASE WBPZ"/>
    <property type="match status" value="1"/>
</dbReference>
<dbReference type="RefSeq" id="WP_073398636.1">
    <property type="nucleotide sequence ID" value="NZ_FQTV01000001.1"/>
</dbReference>
<feature type="domain" description="Glycosyltransferase subfamily 4-like N-terminal" evidence="2">
    <location>
        <begin position="12"/>
        <end position="152"/>
    </location>
</feature>
<gene>
    <name evidence="3" type="ORF">SAMN05444405_101188</name>
</gene>
<dbReference type="SUPFAM" id="SSF53756">
    <property type="entry name" value="UDP-Glycosyltransferase/glycogen phosphorylase"/>
    <property type="match status" value="1"/>
</dbReference>
<dbReference type="PANTHER" id="PTHR12526">
    <property type="entry name" value="GLYCOSYLTRANSFERASE"/>
    <property type="match status" value="1"/>
</dbReference>
<accession>A0A1M4STK9</accession>
<dbReference type="GO" id="GO:0016757">
    <property type="term" value="F:glycosyltransferase activity"/>
    <property type="evidence" value="ECO:0007669"/>
    <property type="project" value="InterPro"/>
</dbReference>
<name>A0A1M4STK9_9BACE</name>
<evidence type="ECO:0000259" key="2">
    <source>
        <dbReference type="Pfam" id="PF13439"/>
    </source>
</evidence>
<evidence type="ECO:0000259" key="1">
    <source>
        <dbReference type="Pfam" id="PF00534"/>
    </source>
</evidence>
<evidence type="ECO:0000313" key="3">
    <source>
        <dbReference type="EMBL" id="SHE35357.1"/>
    </source>
</evidence>
<sequence>MKILHLIFSLEIGGAESMMVDIANRQVVNNDVYVYIINSTYNKSLLNSLDKNIKIHLFNRKEGSKNLFKITEINYKILKLKPDITHCHNSDINKILFIHSFTRTLLTIHAIGLPLVRVFKFNKVVAISLAVKEHLLKNGLKDILVNYNGININTIQRKVKLENSNVYKIIQVSRLDHLIKGQDILLKALNLLNKEHKIENVHIDFIGEGDSLTYLKKIVSKYELEDKVTFLGIKDRSYIYSNIKNYDLLVQPSIIEGFGLTVAEGMAAKIPVLVSANDGPMEIIRNGEYGFYFKKGDAVDCANQIKNIIESNKEINRIVENAYQHCIDNFDINKTVDNYIKEYQNIIDINTKKNE</sequence>
<keyword evidence="3" id="KW-0808">Transferase</keyword>
<reference evidence="3 4" key="1">
    <citation type="submission" date="2016-11" db="EMBL/GenBank/DDBJ databases">
        <authorList>
            <person name="Jaros S."/>
            <person name="Januszkiewicz K."/>
            <person name="Wedrychowicz H."/>
        </authorList>
    </citation>
    <scope>NUCLEOTIDE SEQUENCE [LARGE SCALE GENOMIC DNA]</scope>
    <source>
        <strain evidence="3 4">DSM 26991</strain>
    </source>
</reference>
<dbReference type="Gene3D" id="3.40.50.2000">
    <property type="entry name" value="Glycogen Phosphorylase B"/>
    <property type="match status" value="2"/>
</dbReference>
<organism evidence="3 4">
    <name type="scientific">Bacteroides luti</name>
    <dbReference type="NCBI Taxonomy" id="1297750"/>
    <lineage>
        <taxon>Bacteria</taxon>
        <taxon>Pseudomonadati</taxon>
        <taxon>Bacteroidota</taxon>
        <taxon>Bacteroidia</taxon>
        <taxon>Bacteroidales</taxon>
        <taxon>Bacteroidaceae</taxon>
        <taxon>Bacteroides</taxon>
    </lineage>
</organism>
<dbReference type="STRING" id="1297750.SAMN05444405_101188"/>
<dbReference type="Proteomes" id="UP000184509">
    <property type="component" value="Unassembled WGS sequence"/>
</dbReference>
<dbReference type="CDD" id="cd03801">
    <property type="entry name" value="GT4_PimA-like"/>
    <property type="match status" value="1"/>
</dbReference>
<dbReference type="AlphaFoldDB" id="A0A1M4STK9"/>
<dbReference type="OrthoDB" id="7560678at2"/>
<protein>
    <submittedName>
        <fullName evidence="3">Glycosyltransferase involved in cell wall bisynthesis</fullName>
    </submittedName>
</protein>
<dbReference type="InterPro" id="IPR001296">
    <property type="entry name" value="Glyco_trans_1"/>
</dbReference>
<dbReference type="Pfam" id="PF13439">
    <property type="entry name" value="Glyco_transf_4"/>
    <property type="match status" value="1"/>
</dbReference>
<dbReference type="InterPro" id="IPR028098">
    <property type="entry name" value="Glyco_trans_4-like_N"/>
</dbReference>
<proteinExistence type="predicted"/>
<feature type="domain" description="Glycosyl transferase family 1" evidence="1">
    <location>
        <begin position="155"/>
        <end position="324"/>
    </location>
</feature>
<evidence type="ECO:0000313" key="4">
    <source>
        <dbReference type="Proteomes" id="UP000184509"/>
    </source>
</evidence>
<dbReference type="Pfam" id="PF00534">
    <property type="entry name" value="Glycos_transf_1"/>
    <property type="match status" value="1"/>
</dbReference>
<dbReference type="EMBL" id="FQTV01000001">
    <property type="protein sequence ID" value="SHE35357.1"/>
    <property type="molecule type" value="Genomic_DNA"/>
</dbReference>